<organism evidence="1 2">
    <name type="scientific">Roseomonas nitratireducens</name>
    <dbReference type="NCBI Taxonomy" id="2820810"/>
    <lineage>
        <taxon>Bacteria</taxon>
        <taxon>Pseudomonadati</taxon>
        <taxon>Pseudomonadota</taxon>
        <taxon>Alphaproteobacteria</taxon>
        <taxon>Acetobacterales</taxon>
        <taxon>Roseomonadaceae</taxon>
        <taxon>Roseomonas</taxon>
    </lineage>
</organism>
<keyword evidence="2" id="KW-1185">Reference proteome</keyword>
<dbReference type="RefSeq" id="WP_209352014.1">
    <property type="nucleotide sequence ID" value="NZ_JAGIYZ010000010.1"/>
</dbReference>
<evidence type="ECO:0000313" key="1">
    <source>
        <dbReference type="EMBL" id="MBP0464619.1"/>
    </source>
</evidence>
<dbReference type="Proteomes" id="UP000680815">
    <property type="component" value="Unassembled WGS sequence"/>
</dbReference>
<gene>
    <name evidence="1" type="ORF">J5Y09_11935</name>
</gene>
<dbReference type="EMBL" id="JAGIYZ010000010">
    <property type="protein sequence ID" value="MBP0464619.1"/>
    <property type="molecule type" value="Genomic_DNA"/>
</dbReference>
<proteinExistence type="predicted"/>
<protein>
    <submittedName>
        <fullName evidence="1">Uncharacterized protein</fullName>
    </submittedName>
</protein>
<name>A0ABS4ATC9_9PROT</name>
<reference evidence="1 2" key="1">
    <citation type="submission" date="2021-03" db="EMBL/GenBank/DDBJ databases">
        <authorList>
            <person name="So Y."/>
        </authorList>
    </citation>
    <scope>NUCLEOTIDE SEQUENCE [LARGE SCALE GENOMIC DNA]</scope>
    <source>
        <strain evidence="1 2">PWR1</strain>
    </source>
</reference>
<accession>A0ABS4ATC9</accession>
<comment type="caution">
    <text evidence="1">The sequence shown here is derived from an EMBL/GenBank/DDBJ whole genome shotgun (WGS) entry which is preliminary data.</text>
</comment>
<sequence length="76" mass="7820">MTALASPPPSADSVRSVVLIESAAGAELHLRSQTGELMRIPLKGSSRRNSLAALAMMAGVIGGAGGSRFRNKTSRV</sequence>
<evidence type="ECO:0000313" key="2">
    <source>
        <dbReference type="Proteomes" id="UP000680815"/>
    </source>
</evidence>